<dbReference type="OrthoDB" id="1274341at2"/>
<gene>
    <name evidence="1" type="ORF">SAMN06265220_102382</name>
</gene>
<evidence type="ECO:0000313" key="1">
    <source>
        <dbReference type="EMBL" id="SMO59165.1"/>
    </source>
</evidence>
<accession>A0A521CIG6</accession>
<organism evidence="1 2">
    <name type="scientific">Flavobacterium nitrogenifigens</name>
    <dbReference type="NCBI Taxonomy" id="1617283"/>
    <lineage>
        <taxon>Bacteria</taxon>
        <taxon>Pseudomonadati</taxon>
        <taxon>Bacteroidota</taxon>
        <taxon>Flavobacteriia</taxon>
        <taxon>Flavobacteriales</taxon>
        <taxon>Flavobacteriaceae</taxon>
        <taxon>Flavobacterium</taxon>
    </lineage>
</organism>
<reference evidence="1 2" key="1">
    <citation type="submission" date="2017-05" db="EMBL/GenBank/DDBJ databases">
        <authorList>
            <person name="Varghese N."/>
            <person name="Submissions S."/>
        </authorList>
    </citation>
    <scope>NUCLEOTIDE SEQUENCE [LARGE SCALE GENOMIC DNA]</scope>
    <source>
        <strain evidence="1 2">DSM 29982</strain>
    </source>
</reference>
<evidence type="ECO:0000313" key="2">
    <source>
        <dbReference type="Proteomes" id="UP000319267"/>
    </source>
</evidence>
<dbReference type="RefSeq" id="WP_111376061.1">
    <property type="nucleotide sequence ID" value="NZ_CP043612.1"/>
</dbReference>
<dbReference type="EMBL" id="FXTQ01000002">
    <property type="protein sequence ID" value="SMO59165.1"/>
    <property type="molecule type" value="Genomic_DNA"/>
</dbReference>
<dbReference type="AlphaFoldDB" id="A0A521CIG6"/>
<dbReference type="Proteomes" id="UP000319267">
    <property type="component" value="Unassembled WGS sequence"/>
</dbReference>
<protein>
    <submittedName>
        <fullName evidence="1">Uncharacterized protein</fullName>
    </submittedName>
</protein>
<name>A0A521CIG6_9FLAO</name>
<sequence length="71" mass="8111">MLKNILKLKGAVELTANELKTLNRDHAPICEDGFKAKRCTEFGTVPAYWNVYQIVMLEAAKEDFFKHQVAL</sequence>
<proteinExistence type="predicted"/>
<keyword evidence="2" id="KW-1185">Reference proteome</keyword>